<keyword evidence="1" id="KW-1133">Transmembrane helix</keyword>
<dbReference type="EMBL" id="AILW01000003">
    <property type="protein sequence ID" value="EJF84174.1"/>
    <property type="molecule type" value="Genomic_DNA"/>
</dbReference>
<keyword evidence="1" id="KW-0472">Membrane</keyword>
<dbReference type="RefSeq" id="WP_005774025.1">
    <property type="nucleotide sequence ID" value="NZ_JH725139.1"/>
</dbReference>
<reference evidence="2 3" key="1">
    <citation type="submission" date="2012-03" db="EMBL/GenBank/DDBJ databases">
        <title>The Genome Sequence of Bartonella elizabethae Re6043vi.</title>
        <authorList>
            <consortium name="The Broad Institute Genome Sequencing Platform"/>
            <consortium name="The Broad Institute Genome Sequencing Center for Infectious Disease"/>
            <person name="Feldgarden M."/>
            <person name="Kirby J."/>
            <person name="Kosoy M."/>
            <person name="Birtles R."/>
            <person name="Probert W.S."/>
            <person name="Chiaraviglio L."/>
            <person name="Young S.K."/>
            <person name="Zeng Q."/>
            <person name="Gargeya S."/>
            <person name="Fitzgerald M."/>
            <person name="Haas B."/>
            <person name="Abouelleil A."/>
            <person name="Alvarado L."/>
            <person name="Arachchi H.M."/>
            <person name="Berlin A."/>
            <person name="Chapman S.B."/>
            <person name="Gearin G."/>
            <person name="Goldberg J."/>
            <person name="Griggs A."/>
            <person name="Gujja S."/>
            <person name="Hansen M."/>
            <person name="Heiman D."/>
            <person name="Howarth C."/>
            <person name="Larimer J."/>
            <person name="Lui A."/>
            <person name="MacDonald P.J.P."/>
            <person name="McCowen C."/>
            <person name="Montmayeur A."/>
            <person name="Murphy C."/>
            <person name="Neiman D."/>
            <person name="Pearson M."/>
            <person name="Priest M."/>
            <person name="Roberts A."/>
            <person name="Saif S."/>
            <person name="Shea T."/>
            <person name="Sisk P."/>
            <person name="Stolte C."/>
            <person name="Sykes S."/>
            <person name="Wortman J."/>
            <person name="Nusbaum C."/>
            <person name="Birren B."/>
        </authorList>
    </citation>
    <scope>NUCLEOTIDE SEQUENCE [LARGE SCALE GENOMIC DNA]</scope>
    <source>
        <strain evidence="2 3">Re6043vi</strain>
    </source>
</reference>
<keyword evidence="1" id="KW-0812">Transmembrane</keyword>
<comment type="caution">
    <text evidence="2">The sequence shown here is derived from an EMBL/GenBank/DDBJ whole genome shotgun (WGS) entry which is preliminary data.</text>
</comment>
<organism evidence="2 3">
    <name type="scientific">Bartonella elizabethae Re6043vi</name>
    <dbReference type="NCBI Taxonomy" id="1094554"/>
    <lineage>
        <taxon>Bacteria</taxon>
        <taxon>Pseudomonadati</taxon>
        <taxon>Pseudomonadota</taxon>
        <taxon>Alphaproteobacteria</taxon>
        <taxon>Hyphomicrobiales</taxon>
        <taxon>Bartonellaceae</taxon>
        <taxon>Bartonella</taxon>
    </lineage>
</organism>
<feature type="transmembrane region" description="Helical" evidence="1">
    <location>
        <begin position="137"/>
        <end position="159"/>
    </location>
</feature>
<feature type="transmembrane region" description="Helical" evidence="1">
    <location>
        <begin position="30"/>
        <end position="52"/>
    </location>
</feature>
<gene>
    <name evidence="2" type="ORF">MCU_00842</name>
</gene>
<keyword evidence="3" id="KW-1185">Reference proteome</keyword>
<accession>A0ABN0GLU5</accession>
<proteinExistence type="predicted"/>
<evidence type="ECO:0000256" key="1">
    <source>
        <dbReference type="SAM" id="Phobius"/>
    </source>
</evidence>
<name>A0ABN0GLU5_BAREL</name>
<evidence type="ECO:0000313" key="2">
    <source>
        <dbReference type="EMBL" id="EJF84174.1"/>
    </source>
</evidence>
<evidence type="ECO:0000313" key="3">
    <source>
        <dbReference type="Proteomes" id="UP000008942"/>
    </source>
</evidence>
<dbReference type="Proteomes" id="UP000008942">
    <property type="component" value="Unassembled WGS sequence"/>
</dbReference>
<feature type="transmembrane region" description="Helical" evidence="1">
    <location>
        <begin position="7"/>
        <end position="24"/>
    </location>
</feature>
<feature type="transmembrane region" description="Helical" evidence="1">
    <location>
        <begin position="89"/>
        <end position="106"/>
    </location>
</feature>
<protein>
    <submittedName>
        <fullName evidence="2">Uncharacterized protein</fullName>
    </submittedName>
</protein>
<sequence>MFTDKQLRALFGIIVFIFLCFLGIKKNIDFIQGILTFASISLIIVTTIFAILCNSNIPSELQNNPKYKDDDTTGWVKLTRDLQQYMHRLLNIIILALVVLIFPNSYKETFSLPFISRYMEHKFPISLDTALLYSDIAIWYLNIVLWYYFLCRVLFLMLYTRSLINISILTLQCSIIKIQ</sequence>